<dbReference type="SMART" id="SM00342">
    <property type="entry name" value="HTH_ARAC"/>
    <property type="match status" value="1"/>
</dbReference>
<keyword evidence="1" id="KW-0805">Transcription regulation</keyword>
<dbReference type="GO" id="GO:0043565">
    <property type="term" value="F:sequence-specific DNA binding"/>
    <property type="evidence" value="ECO:0007669"/>
    <property type="project" value="InterPro"/>
</dbReference>
<dbReference type="GO" id="GO:0003700">
    <property type="term" value="F:DNA-binding transcription factor activity"/>
    <property type="evidence" value="ECO:0007669"/>
    <property type="project" value="InterPro"/>
</dbReference>
<proteinExistence type="predicted"/>
<comment type="caution">
    <text evidence="5">The sequence shown here is derived from an EMBL/GenBank/DDBJ whole genome shotgun (WGS) entry which is preliminary data.</text>
</comment>
<protein>
    <recommendedName>
        <fullName evidence="4">HTH araC/xylS-type domain-containing protein</fullName>
    </recommendedName>
</protein>
<evidence type="ECO:0000256" key="1">
    <source>
        <dbReference type="ARBA" id="ARBA00023015"/>
    </source>
</evidence>
<evidence type="ECO:0000313" key="5">
    <source>
        <dbReference type="EMBL" id="GGZ93309.1"/>
    </source>
</evidence>
<dbReference type="Proteomes" id="UP000634139">
    <property type="component" value="Unassembled WGS sequence"/>
</dbReference>
<reference evidence="5" key="1">
    <citation type="journal article" date="2014" name="Int. J. Syst. Evol. Microbiol.">
        <title>Complete genome sequence of Corynebacterium casei LMG S-19264T (=DSM 44701T), isolated from a smear-ripened cheese.</title>
        <authorList>
            <consortium name="US DOE Joint Genome Institute (JGI-PGF)"/>
            <person name="Walter F."/>
            <person name="Albersmeier A."/>
            <person name="Kalinowski J."/>
            <person name="Ruckert C."/>
        </authorList>
    </citation>
    <scope>NUCLEOTIDE SEQUENCE</scope>
    <source>
        <strain evidence="5">KCTC 32422</strain>
    </source>
</reference>
<dbReference type="InterPro" id="IPR050204">
    <property type="entry name" value="AraC_XylS_family_regulators"/>
</dbReference>
<keyword evidence="3" id="KW-0804">Transcription</keyword>
<evidence type="ECO:0000256" key="3">
    <source>
        <dbReference type="ARBA" id="ARBA00023163"/>
    </source>
</evidence>
<dbReference type="Pfam" id="PF12833">
    <property type="entry name" value="HTH_18"/>
    <property type="match status" value="1"/>
</dbReference>
<accession>A0A918VDN8</accession>
<dbReference type="AlphaFoldDB" id="A0A918VDN8"/>
<evidence type="ECO:0000256" key="2">
    <source>
        <dbReference type="ARBA" id="ARBA00023125"/>
    </source>
</evidence>
<organism evidence="5 6">
    <name type="scientific">Novosphingobium arvoryzae</name>
    <dbReference type="NCBI Taxonomy" id="1256514"/>
    <lineage>
        <taxon>Bacteria</taxon>
        <taxon>Pseudomonadati</taxon>
        <taxon>Pseudomonadota</taxon>
        <taxon>Alphaproteobacteria</taxon>
        <taxon>Sphingomonadales</taxon>
        <taxon>Sphingomonadaceae</taxon>
        <taxon>Novosphingobium</taxon>
    </lineage>
</organism>
<sequence>MMKQVTGDAVTVRFFMPSPELAPYFTTYYLTEVKVPETEEVEDWLHPEWANVRFPQSANMRAAVGSDSLARAPDMIATGPTSLAGHFVSGPFRNWGIGIQPLGWARFCQGPAADLADRYCDGSTSAAFAAFRPLAGQLYAGAPDPAGEAARIDAFLLSLLAKHPPAEDEARIRAAHAALMDHEIGSVGELAERLGMSARSLERLSLRAFGFSPKLLLRRQRFLRSLAQFMLDPSLTWISTLDWQYVDQAHFVRDFKRFMGMSPSQYAAREHPVLRAAARARAAAAGAAVQILHAP</sequence>
<dbReference type="PROSITE" id="PS01124">
    <property type="entry name" value="HTH_ARAC_FAMILY_2"/>
    <property type="match status" value="1"/>
</dbReference>
<evidence type="ECO:0000313" key="6">
    <source>
        <dbReference type="Proteomes" id="UP000634139"/>
    </source>
</evidence>
<dbReference type="InterPro" id="IPR018060">
    <property type="entry name" value="HTH_AraC"/>
</dbReference>
<evidence type="ECO:0000259" key="4">
    <source>
        <dbReference type="PROSITE" id="PS01124"/>
    </source>
</evidence>
<keyword evidence="2" id="KW-0238">DNA-binding</keyword>
<keyword evidence="6" id="KW-1185">Reference proteome</keyword>
<dbReference type="Gene3D" id="1.10.10.60">
    <property type="entry name" value="Homeodomain-like"/>
    <property type="match status" value="1"/>
</dbReference>
<dbReference type="EMBL" id="BMZD01000002">
    <property type="protein sequence ID" value="GGZ93309.1"/>
    <property type="molecule type" value="Genomic_DNA"/>
</dbReference>
<feature type="domain" description="HTH araC/xylS-type" evidence="4">
    <location>
        <begin position="170"/>
        <end position="269"/>
    </location>
</feature>
<reference evidence="5" key="2">
    <citation type="submission" date="2020-09" db="EMBL/GenBank/DDBJ databases">
        <authorList>
            <person name="Sun Q."/>
            <person name="Kim S."/>
        </authorList>
    </citation>
    <scope>NUCLEOTIDE SEQUENCE</scope>
    <source>
        <strain evidence="5">KCTC 32422</strain>
    </source>
</reference>
<gene>
    <name evidence="5" type="ORF">GCM10011617_11400</name>
</gene>
<dbReference type="PANTHER" id="PTHR46796">
    <property type="entry name" value="HTH-TYPE TRANSCRIPTIONAL ACTIVATOR RHAS-RELATED"/>
    <property type="match status" value="1"/>
</dbReference>
<name>A0A918VDN8_9SPHN</name>